<dbReference type="RefSeq" id="WP_324178005.1">
    <property type="nucleotide sequence ID" value="NZ_BAABAW010000016.1"/>
</dbReference>
<evidence type="ECO:0000313" key="1">
    <source>
        <dbReference type="EMBL" id="MEB3343951.1"/>
    </source>
</evidence>
<accession>A0ABU5ZRS3</accession>
<proteinExistence type="predicted"/>
<name>A0ABU5ZRS3_9FLAO</name>
<dbReference type="Gene3D" id="3.10.620.30">
    <property type="match status" value="1"/>
</dbReference>
<evidence type="ECO:0000313" key="2">
    <source>
        <dbReference type="Proteomes" id="UP001327027"/>
    </source>
</evidence>
<gene>
    <name evidence="1" type="ORF">U6A24_00685</name>
</gene>
<keyword evidence="2" id="KW-1185">Reference proteome</keyword>
<organism evidence="1 2">
    <name type="scientific">Aquimarina gracilis</name>
    <dbReference type="NCBI Taxonomy" id="874422"/>
    <lineage>
        <taxon>Bacteria</taxon>
        <taxon>Pseudomonadati</taxon>
        <taxon>Bacteroidota</taxon>
        <taxon>Flavobacteriia</taxon>
        <taxon>Flavobacteriales</taxon>
        <taxon>Flavobacteriaceae</taxon>
        <taxon>Aquimarina</taxon>
    </lineage>
</organism>
<comment type="caution">
    <text evidence="1">The sequence shown here is derived from an EMBL/GenBank/DDBJ whole genome shotgun (WGS) entry which is preliminary data.</text>
</comment>
<sequence>MRIENKLLLVFALVVSVNIGFCQEFKFGKVSEEELLEESYPANNEAQAAVLFENRDVYIQFTEIEGWQLITEVHKRIKLYKKDGFEYATDEVFLYKANRKKEKLIGLKGITHNLASGKIVETKLKNEGIFKNIYSEKYEQVKFTMPSLQEGSVIEYKYKIVSPFISNIDRIYLQYEIPIKHIAVDLKFPEYFNFKKLTSGYLPVNLKESIVMDKLTFKTKNRTGTVSATNSSKVNVIDFKLVKNTIRGTNVPAFKIEPYSGNAKNYISSISYELSHIDFPSEPIKYYAKTWENVVETIYTSSRFGGELKKRNYFEEDLKEVVSISEEEIIKMFKVYAHVRQRMKWNGKYGVYTSAGVKKAYKERTGNTAEINLMLTAMLTSMGLDANPVLVSSSYKNTALFPTLDGFDYVITRVKRSDGSLAYLDATDKRGLPNILPDRVRRGSGRVIAKNGTSQRVNLRPQEPSINRCSLQIQIDDEGVVNGKFNALHLDYHAHLFRTTHGGKDNNDIAKSFKSKFEIDEIEELKVEGINRYGKGVSESFNFISYDQIEIIDNEMYFSPLLFLKEKENIFKSETRKYPIDFGFGYDNTFMINIRIPDGYEVTELPESKAFKLPENLGAFSFMSSINNGMIQIMVNKKINTPFISADYYPVLKQFYNQIIQKEADQVVIRKI</sequence>
<protein>
    <submittedName>
        <fullName evidence="1">Transglutaminase</fullName>
    </submittedName>
</protein>
<reference evidence="1 2" key="1">
    <citation type="journal article" date="2013" name="Int. J. Syst. Evol. Microbiol.">
        <title>Aquimarina gracilis sp. nov., isolated from the gut microflora of a mussel, Mytilus coruscus, and emended description of Aquimarina spongiae.</title>
        <authorList>
            <person name="Park S.C."/>
            <person name="Choe H.N."/>
            <person name="Baik K.S."/>
            <person name="Seong C.N."/>
        </authorList>
    </citation>
    <scope>NUCLEOTIDE SEQUENCE [LARGE SCALE GENOMIC DNA]</scope>
    <source>
        <strain evidence="1 2">PSC32</strain>
    </source>
</reference>
<dbReference type="EMBL" id="JAYKLX010000001">
    <property type="protein sequence ID" value="MEB3343951.1"/>
    <property type="molecule type" value="Genomic_DNA"/>
</dbReference>
<dbReference type="Gene3D" id="2.60.120.1130">
    <property type="match status" value="1"/>
</dbReference>
<dbReference type="Proteomes" id="UP001327027">
    <property type="component" value="Unassembled WGS sequence"/>
</dbReference>
<dbReference type="Gene3D" id="2.60.40.3140">
    <property type="match status" value="1"/>
</dbReference>